<dbReference type="GeneID" id="44139574"/>
<keyword evidence="2" id="KW-1185">Reference proteome</keyword>
<reference evidence="1 2" key="1">
    <citation type="journal article" date="2020" name="Nat. Commun.">
        <title>The structures of two archaeal type IV pili illuminate evolutionary relationships.</title>
        <authorList>
            <person name="Wang F."/>
            <person name="Baquero D.P."/>
            <person name="Su Z."/>
            <person name="Beltran L.C."/>
            <person name="Prangishvili D."/>
            <person name="Krupovic M."/>
            <person name="Egelman E.H."/>
        </authorList>
    </citation>
    <scope>NUCLEOTIDE SEQUENCE [LARGE SCALE GENOMIC DNA]</scope>
    <source>
        <strain evidence="1 2">2GA</strain>
    </source>
</reference>
<dbReference type="EMBL" id="JAAVJF010000001">
    <property type="protein sequence ID" value="NYR14600.1"/>
    <property type="molecule type" value="Genomic_DNA"/>
</dbReference>
<organism evidence="1 2">
    <name type="scientific">Pyrobaculum arsenaticum</name>
    <dbReference type="NCBI Taxonomy" id="121277"/>
    <lineage>
        <taxon>Archaea</taxon>
        <taxon>Thermoproteota</taxon>
        <taxon>Thermoprotei</taxon>
        <taxon>Thermoproteales</taxon>
        <taxon>Thermoproteaceae</taxon>
        <taxon>Pyrobaculum</taxon>
    </lineage>
</organism>
<proteinExistence type="predicted"/>
<dbReference type="Proteomes" id="UP000554766">
    <property type="component" value="Unassembled WGS sequence"/>
</dbReference>
<accession>A0A7L4P8Y6</accession>
<protein>
    <submittedName>
        <fullName evidence="1">Uncharacterized protein</fullName>
    </submittedName>
</protein>
<sequence length="47" mass="5633">MAFRVVGNLRLWPRLRRNRRGQDVDEISPLLVEELIRYRALVNLKEA</sequence>
<evidence type="ECO:0000313" key="2">
    <source>
        <dbReference type="Proteomes" id="UP000554766"/>
    </source>
</evidence>
<gene>
    <name evidence="1" type="ORF">HC235_01170</name>
</gene>
<evidence type="ECO:0000313" key="1">
    <source>
        <dbReference type="EMBL" id="NYR14600.1"/>
    </source>
</evidence>
<dbReference type="RefSeq" id="WP_164905924.1">
    <property type="nucleotide sequence ID" value="NZ_JAAVJF010000001.1"/>
</dbReference>
<comment type="caution">
    <text evidence="1">The sequence shown here is derived from an EMBL/GenBank/DDBJ whole genome shotgun (WGS) entry which is preliminary data.</text>
</comment>
<dbReference type="AlphaFoldDB" id="A0A7L4P8Y6"/>
<name>A0A7L4P8Y6_9CREN</name>